<gene>
    <name evidence="2" type="ORF">BOKJ2_LOCUS9748</name>
</gene>
<reference evidence="2" key="1">
    <citation type="submission" date="2020-09" db="EMBL/GenBank/DDBJ databases">
        <authorList>
            <person name="Kikuchi T."/>
        </authorList>
    </citation>
    <scope>NUCLEOTIDE SEQUENCE</scope>
    <source>
        <strain evidence="2">SH1</strain>
    </source>
</reference>
<evidence type="ECO:0008006" key="4">
    <source>
        <dbReference type="Google" id="ProtNLM"/>
    </source>
</evidence>
<feature type="signal peptide" evidence="1">
    <location>
        <begin position="1"/>
        <end position="22"/>
    </location>
</feature>
<keyword evidence="1" id="KW-0732">Signal</keyword>
<protein>
    <recommendedName>
        <fullName evidence="4">Fatty-acid and retinol-binding protein 1</fullName>
    </recommendedName>
</protein>
<evidence type="ECO:0000313" key="3">
    <source>
        <dbReference type="Proteomes" id="UP000614601"/>
    </source>
</evidence>
<dbReference type="Proteomes" id="UP000783686">
    <property type="component" value="Unassembled WGS sequence"/>
</dbReference>
<accession>A0A811L307</accession>
<dbReference type="AlphaFoldDB" id="A0A811L307"/>
<comment type="caution">
    <text evidence="2">The sequence shown here is derived from an EMBL/GenBank/DDBJ whole genome shotgun (WGS) entry which is preliminary data.</text>
</comment>
<organism evidence="2 3">
    <name type="scientific">Bursaphelenchus okinawaensis</name>
    <dbReference type="NCBI Taxonomy" id="465554"/>
    <lineage>
        <taxon>Eukaryota</taxon>
        <taxon>Metazoa</taxon>
        <taxon>Ecdysozoa</taxon>
        <taxon>Nematoda</taxon>
        <taxon>Chromadorea</taxon>
        <taxon>Rhabditida</taxon>
        <taxon>Tylenchina</taxon>
        <taxon>Tylenchomorpha</taxon>
        <taxon>Aphelenchoidea</taxon>
        <taxon>Aphelenchoididae</taxon>
        <taxon>Bursaphelenchus</taxon>
    </lineage>
</organism>
<dbReference type="EMBL" id="CAJFCW020000005">
    <property type="protein sequence ID" value="CAG9116609.1"/>
    <property type="molecule type" value="Genomic_DNA"/>
</dbReference>
<sequence length="167" mass="19242">MLGRWSCFIFPILLLNIDGNVSDNLKDRIEKIMEIKAENYTINLSAEEKELFLGEANLDSQNSTRTKLVMQNEQMFSKLLHLLQDSFSDSGEVTETASNFLIHVMKNWPKVISDAKDTQLYDGLLKDYQKLMQSDQQIVNAIYPDMIKTLNLAYWNSLLLKIPPLHS</sequence>
<evidence type="ECO:0000256" key="1">
    <source>
        <dbReference type="SAM" id="SignalP"/>
    </source>
</evidence>
<dbReference type="OrthoDB" id="10430869at2759"/>
<name>A0A811L307_9BILA</name>
<feature type="chain" id="PRO_5036221255" description="Fatty-acid and retinol-binding protein 1" evidence="1">
    <location>
        <begin position="23"/>
        <end position="167"/>
    </location>
</feature>
<dbReference type="Proteomes" id="UP000614601">
    <property type="component" value="Unassembled WGS sequence"/>
</dbReference>
<dbReference type="EMBL" id="CAJFDH010000005">
    <property type="protein sequence ID" value="CAD5222647.1"/>
    <property type="molecule type" value="Genomic_DNA"/>
</dbReference>
<proteinExistence type="predicted"/>
<keyword evidence="3" id="KW-1185">Reference proteome</keyword>
<evidence type="ECO:0000313" key="2">
    <source>
        <dbReference type="EMBL" id="CAD5222647.1"/>
    </source>
</evidence>